<keyword evidence="2" id="KW-1185">Reference proteome</keyword>
<comment type="caution">
    <text evidence="1">The sequence shown here is derived from an EMBL/GenBank/DDBJ whole genome shotgun (WGS) entry which is preliminary data.</text>
</comment>
<sequence length="98" mass="11190">MTEVILRKVLHISYAGEQFNDPGIEHNTRLKPCYHQPSHHVTESFLVGFHDQQTAECLEIETSICHSSRKVVRERAVKLSVKKSFRCAQKEDGSNPLS</sequence>
<organism evidence="1 2">
    <name type="scientific">Caerostris extrusa</name>
    <name type="common">Bark spider</name>
    <name type="synonym">Caerostris bankana</name>
    <dbReference type="NCBI Taxonomy" id="172846"/>
    <lineage>
        <taxon>Eukaryota</taxon>
        <taxon>Metazoa</taxon>
        <taxon>Ecdysozoa</taxon>
        <taxon>Arthropoda</taxon>
        <taxon>Chelicerata</taxon>
        <taxon>Arachnida</taxon>
        <taxon>Araneae</taxon>
        <taxon>Araneomorphae</taxon>
        <taxon>Entelegynae</taxon>
        <taxon>Araneoidea</taxon>
        <taxon>Araneidae</taxon>
        <taxon>Caerostris</taxon>
    </lineage>
</organism>
<evidence type="ECO:0000313" key="2">
    <source>
        <dbReference type="Proteomes" id="UP001054945"/>
    </source>
</evidence>
<gene>
    <name evidence="1" type="ORF">CEXT_695641</name>
</gene>
<dbReference type="AlphaFoldDB" id="A0AAV4SQD7"/>
<reference evidence="1 2" key="1">
    <citation type="submission" date="2021-06" db="EMBL/GenBank/DDBJ databases">
        <title>Caerostris extrusa draft genome.</title>
        <authorList>
            <person name="Kono N."/>
            <person name="Arakawa K."/>
        </authorList>
    </citation>
    <scope>NUCLEOTIDE SEQUENCE [LARGE SCALE GENOMIC DNA]</scope>
</reference>
<protein>
    <submittedName>
        <fullName evidence="1">Uncharacterized protein</fullName>
    </submittedName>
</protein>
<accession>A0AAV4SQD7</accession>
<name>A0AAV4SQD7_CAEEX</name>
<proteinExistence type="predicted"/>
<evidence type="ECO:0000313" key="1">
    <source>
        <dbReference type="EMBL" id="GIY34782.1"/>
    </source>
</evidence>
<dbReference type="EMBL" id="BPLR01009807">
    <property type="protein sequence ID" value="GIY34782.1"/>
    <property type="molecule type" value="Genomic_DNA"/>
</dbReference>
<dbReference type="Proteomes" id="UP001054945">
    <property type="component" value="Unassembled WGS sequence"/>
</dbReference>